<dbReference type="Proteomes" id="UP000242814">
    <property type="component" value="Unassembled WGS sequence"/>
</dbReference>
<comment type="caution">
    <text evidence="2">The sequence shown here is derived from an EMBL/GenBank/DDBJ whole genome shotgun (WGS) entry which is preliminary data.</text>
</comment>
<feature type="compositionally biased region" description="Polar residues" evidence="1">
    <location>
        <begin position="98"/>
        <end position="107"/>
    </location>
</feature>
<protein>
    <submittedName>
        <fullName evidence="2">Uncharacterized protein</fullName>
    </submittedName>
</protein>
<feature type="region of interest" description="Disordered" evidence="1">
    <location>
        <begin position="438"/>
        <end position="534"/>
    </location>
</feature>
<dbReference type="VEuPathDB" id="FungiDB:PADG_05453"/>
<dbReference type="VEuPathDB" id="FungiDB:PABG_04817"/>
<organism evidence="2 3">
    <name type="scientific">Paracoccidioides brasiliensis</name>
    <dbReference type="NCBI Taxonomy" id="121759"/>
    <lineage>
        <taxon>Eukaryota</taxon>
        <taxon>Fungi</taxon>
        <taxon>Dikarya</taxon>
        <taxon>Ascomycota</taxon>
        <taxon>Pezizomycotina</taxon>
        <taxon>Eurotiomycetes</taxon>
        <taxon>Eurotiomycetidae</taxon>
        <taxon>Onygenales</taxon>
        <taxon>Ajellomycetaceae</taxon>
        <taxon>Paracoccidioides</taxon>
    </lineage>
</organism>
<proteinExistence type="predicted"/>
<reference evidence="2 3" key="1">
    <citation type="submission" date="2016-06" db="EMBL/GenBank/DDBJ databases">
        <authorList>
            <person name="Kjaerup R.B."/>
            <person name="Dalgaard T.S."/>
            <person name="Juul-Madsen H.R."/>
        </authorList>
    </citation>
    <scope>NUCLEOTIDE SEQUENCE [LARGE SCALE GENOMIC DNA]</scope>
    <source>
        <strain evidence="2 3">Pb300</strain>
    </source>
</reference>
<accession>A0A1D2J452</accession>
<feature type="compositionally biased region" description="Polar residues" evidence="1">
    <location>
        <begin position="506"/>
        <end position="517"/>
    </location>
</feature>
<evidence type="ECO:0000256" key="1">
    <source>
        <dbReference type="SAM" id="MobiDB-lite"/>
    </source>
</evidence>
<gene>
    <name evidence="2" type="ORF">ACO22_07640</name>
</gene>
<feature type="compositionally biased region" description="Low complexity" evidence="1">
    <location>
        <begin position="108"/>
        <end position="119"/>
    </location>
</feature>
<sequence>MKAEHLDEYAFFIGRSLQNGRSFFTCRVQIPVKAAVLIVSVIYTVKPLDKLPSSGEASQHNLDLAPFLDSVASEVNIPNNSPPAYGGAAQTSSSTLSTCKPTVCEQNPPSTSSPTCPTSRHVHSSSYPLPDVFLKGHSYEVDISDAVMTPPQYGYSFCSQRHARRTRLDLDVEPIDFEMSLDIEEQAALSAQKERDEKRIRGAGYHVYENNSPGREGCHGPFVSFCNRHQGPHPQSRASMPQNMDEDDEREPAIREEGQNEQNQDISRMEVGVGLEEGVRMETDSRGYEADDDDEPCEPVHSYTHIHTEDRILTLRIPYLGPVGWTVPARNGIQTTRSFLIYQDPTAGYASPPMPAEAGKHIDEHIHLLASDDKENVADDLDEEEDEGEMIDRDIYVQDNMVAEAESIVALAAMNDGWNIRSLRNRLQHLGHLGQGYHGDSSNAQMHGLDPQLYGYGDDTGERSQQNPDHQHQHQQQDDQPEIEINVTPGGSLEASPVRPQRAHAHSNSIVMVSSSRRAGRLDEGFARPPSGFF</sequence>
<dbReference type="AlphaFoldDB" id="A0A1D2J452"/>
<dbReference type="EMBL" id="LZYO01000598">
    <property type="protein sequence ID" value="ODH13063.1"/>
    <property type="molecule type" value="Genomic_DNA"/>
</dbReference>
<feature type="region of interest" description="Disordered" evidence="1">
    <location>
        <begin position="98"/>
        <end position="120"/>
    </location>
</feature>
<evidence type="ECO:0000313" key="2">
    <source>
        <dbReference type="EMBL" id="ODH13063.1"/>
    </source>
</evidence>
<evidence type="ECO:0000313" key="3">
    <source>
        <dbReference type="Proteomes" id="UP000242814"/>
    </source>
</evidence>
<feature type="region of interest" description="Disordered" evidence="1">
    <location>
        <begin position="227"/>
        <end position="263"/>
    </location>
</feature>
<name>A0A1D2J452_PARBR</name>